<dbReference type="OrthoDB" id="7491658at2759"/>
<gene>
    <name evidence="1" type="ORF">APLA_LOCUS1949</name>
</gene>
<organism evidence="1 2">
    <name type="scientific">Arctia plantaginis</name>
    <name type="common">Wood tiger moth</name>
    <name type="synonym">Phalaena plantaginis</name>
    <dbReference type="NCBI Taxonomy" id="874455"/>
    <lineage>
        <taxon>Eukaryota</taxon>
        <taxon>Metazoa</taxon>
        <taxon>Ecdysozoa</taxon>
        <taxon>Arthropoda</taxon>
        <taxon>Hexapoda</taxon>
        <taxon>Insecta</taxon>
        <taxon>Pterygota</taxon>
        <taxon>Neoptera</taxon>
        <taxon>Endopterygota</taxon>
        <taxon>Lepidoptera</taxon>
        <taxon>Glossata</taxon>
        <taxon>Ditrysia</taxon>
        <taxon>Noctuoidea</taxon>
        <taxon>Erebidae</taxon>
        <taxon>Arctiinae</taxon>
        <taxon>Arctia</taxon>
    </lineage>
</organism>
<dbReference type="EMBL" id="CADEBC010000135">
    <property type="protein sequence ID" value="CAB3224098.1"/>
    <property type="molecule type" value="Genomic_DNA"/>
</dbReference>
<evidence type="ECO:0000313" key="1">
    <source>
        <dbReference type="EMBL" id="CAB3224098.1"/>
    </source>
</evidence>
<accession>A0A8S0YYA2</accession>
<name>A0A8S0YYA2_ARCPL</name>
<proteinExistence type="predicted"/>
<dbReference type="Proteomes" id="UP000494106">
    <property type="component" value="Unassembled WGS sequence"/>
</dbReference>
<evidence type="ECO:0000313" key="2">
    <source>
        <dbReference type="Proteomes" id="UP000494106"/>
    </source>
</evidence>
<sequence>MIIVKKKLIYFINNNKIIKIIAYSPYAPSPKTCATSQPSTNSPPAAIVLPRAVTCNISELSSNSALHAVLIIAGKLLTTANEVSA</sequence>
<reference evidence="1 2" key="1">
    <citation type="submission" date="2020-04" db="EMBL/GenBank/DDBJ databases">
        <authorList>
            <person name="Wallbank WR R."/>
            <person name="Pardo Diaz C."/>
            <person name="Kozak K."/>
            <person name="Martin S."/>
            <person name="Jiggins C."/>
            <person name="Moest M."/>
            <person name="Warren A I."/>
            <person name="Byers J.R.P. K."/>
            <person name="Montejo-Kovacevich G."/>
            <person name="Yen C E."/>
        </authorList>
    </citation>
    <scope>NUCLEOTIDE SEQUENCE [LARGE SCALE GENOMIC DNA]</scope>
</reference>
<protein>
    <submittedName>
        <fullName evidence="1">Uncharacterized protein</fullName>
    </submittedName>
</protein>
<keyword evidence="2" id="KW-1185">Reference proteome</keyword>
<comment type="caution">
    <text evidence="1">The sequence shown here is derived from an EMBL/GenBank/DDBJ whole genome shotgun (WGS) entry which is preliminary data.</text>
</comment>
<dbReference type="AlphaFoldDB" id="A0A8S0YYA2"/>